<reference evidence="1" key="1">
    <citation type="submission" date="2022-09" db="EMBL/GenBank/DDBJ databases">
        <title>Actin cytoskeleton and complex cell architecture in an #Asgard archaeon.</title>
        <authorList>
            <person name="Ponce Toledo R.I."/>
            <person name="Schleper C."/>
            <person name="Rodrigues Oliveira T."/>
            <person name="Wollweber F."/>
            <person name="Xu J."/>
            <person name="Rittmann S."/>
            <person name="Klingl A."/>
            <person name="Pilhofer M."/>
        </authorList>
    </citation>
    <scope>NUCLEOTIDE SEQUENCE</scope>
    <source>
        <strain evidence="1">B-35</strain>
    </source>
</reference>
<dbReference type="SUPFAM" id="SSF159659">
    <property type="entry name" value="Cgl1923-like"/>
    <property type="match status" value="1"/>
</dbReference>
<protein>
    <recommendedName>
        <fullName evidence="3">PAC2 family protein</fullName>
    </recommendedName>
</protein>
<dbReference type="InterPro" id="IPR038389">
    <property type="entry name" value="PSMG2_sf"/>
</dbReference>
<accession>A0ABY6HV02</accession>
<name>A0ABY6HV02_9ARCH</name>
<organism evidence="1 2">
    <name type="scientific">Candidatus Lokiarchaeum ossiferum</name>
    <dbReference type="NCBI Taxonomy" id="2951803"/>
    <lineage>
        <taxon>Archaea</taxon>
        <taxon>Promethearchaeati</taxon>
        <taxon>Promethearchaeota</taxon>
        <taxon>Promethearchaeia</taxon>
        <taxon>Promethearchaeales</taxon>
        <taxon>Promethearchaeaceae</taxon>
        <taxon>Candidatus Lokiarchaeum</taxon>
    </lineage>
</organism>
<dbReference type="Pfam" id="PF09754">
    <property type="entry name" value="PAC2"/>
    <property type="match status" value="1"/>
</dbReference>
<evidence type="ECO:0000313" key="2">
    <source>
        <dbReference type="Proteomes" id="UP001208689"/>
    </source>
</evidence>
<evidence type="ECO:0000313" key="1">
    <source>
        <dbReference type="EMBL" id="UYP46384.1"/>
    </source>
</evidence>
<proteinExistence type="predicted"/>
<dbReference type="PANTHER" id="PTHR35610:SF7">
    <property type="entry name" value="3-ISOPROPYLMALATE DEHYDRATASE"/>
    <property type="match status" value="1"/>
</dbReference>
<dbReference type="PANTHER" id="PTHR35610">
    <property type="entry name" value="3-ISOPROPYLMALATE DEHYDRATASE-RELATED"/>
    <property type="match status" value="1"/>
</dbReference>
<gene>
    <name evidence="1" type="ORF">NEF87_002669</name>
</gene>
<evidence type="ECO:0008006" key="3">
    <source>
        <dbReference type="Google" id="ProtNLM"/>
    </source>
</evidence>
<keyword evidence="2" id="KW-1185">Reference proteome</keyword>
<dbReference type="Proteomes" id="UP001208689">
    <property type="component" value="Chromosome"/>
</dbReference>
<sequence length="289" mass="32172">MLSVYRYDPFLIRIVGVMVTPMQNFRLIQLDELNPSSLNHPLCIIGMPGIADIGKFAVDQLIGIFKARKYCEIIFNDYPAGAIVDESLLSTPKAEILYYLDPKKKQDLILITADAQAMSPRGIYEISDYIATLIHQLGVVKILALGAYPIKNAKAEQGSIYITSTETKYIDQFSNSGEAKKVSKGVIIGSNGLIPTLAKARFGMEGIVLLAETDNSAIMNENITDLQASIHLLELVGKHFNLPIKNNFSENRITEISKDLETKRKQLEEELETIQPHVELADVDKSLYI</sequence>
<dbReference type="EMBL" id="CP104013">
    <property type="protein sequence ID" value="UYP46384.1"/>
    <property type="molecule type" value="Genomic_DNA"/>
</dbReference>
<dbReference type="Gene3D" id="3.40.50.10900">
    <property type="entry name" value="PAC-like subunit"/>
    <property type="match status" value="1"/>
</dbReference>
<dbReference type="InterPro" id="IPR019151">
    <property type="entry name" value="Proteasome_assmbl_chaperone_2"/>
</dbReference>